<organism evidence="1 2">
    <name type="scientific">Panagrolaimus sp. ES5</name>
    <dbReference type="NCBI Taxonomy" id="591445"/>
    <lineage>
        <taxon>Eukaryota</taxon>
        <taxon>Metazoa</taxon>
        <taxon>Ecdysozoa</taxon>
        <taxon>Nematoda</taxon>
        <taxon>Chromadorea</taxon>
        <taxon>Rhabditida</taxon>
        <taxon>Tylenchina</taxon>
        <taxon>Panagrolaimomorpha</taxon>
        <taxon>Panagrolaimoidea</taxon>
        <taxon>Panagrolaimidae</taxon>
        <taxon>Panagrolaimus</taxon>
    </lineage>
</organism>
<protein>
    <submittedName>
        <fullName evidence="2">Uncharacterized protein</fullName>
    </submittedName>
</protein>
<sequence>MSAADFGRLIHLAKRREREKEDSERQKAKLEEECLKVQREISEKFTSNAEEKSEDVPVDTRGGLLTLGEMKQKNLKNFQAGDDVITGKRDETDRKEKAQKKAPEEKKVIQVRFTL</sequence>
<dbReference type="WBParaSite" id="ES5_v2.g21024.t1">
    <property type="protein sequence ID" value="ES5_v2.g21024.t1"/>
    <property type="gene ID" value="ES5_v2.g21024"/>
</dbReference>
<dbReference type="Proteomes" id="UP000887579">
    <property type="component" value="Unplaced"/>
</dbReference>
<accession>A0AC34FUF3</accession>
<reference evidence="2" key="1">
    <citation type="submission" date="2022-11" db="UniProtKB">
        <authorList>
            <consortium name="WormBaseParasite"/>
        </authorList>
    </citation>
    <scope>IDENTIFICATION</scope>
</reference>
<evidence type="ECO:0000313" key="2">
    <source>
        <dbReference type="WBParaSite" id="ES5_v2.g21024.t1"/>
    </source>
</evidence>
<proteinExistence type="predicted"/>
<name>A0AC34FUF3_9BILA</name>
<evidence type="ECO:0000313" key="1">
    <source>
        <dbReference type="Proteomes" id="UP000887579"/>
    </source>
</evidence>